<name>A0A0F9VXW1_9ZZZZ</name>
<sequence length="314" mass="34594">MVIFLGIVGFILFILSIVGAFWVGLDKSGTYKFKGWTVLIPIIGFVVFFYSVSSPIQVNAGERAVLLDFGAVTDTIFDEGLHFKTPIKNSIVKLDVTTQAFVAEASAASKDLQTVTTDVTANYRLDPESVNDTYQEYKKAYEFRVVVPGVQESVKAITAQFNAEELITRRPEVKLAIEEALRVHLQRNGMFLENLSITNFQFSESFDAAIDAKQVAEQDALKAENLLRQIEVEARQDKQRAEGQRDAAIAEAQGQAQAITLVADAQASANDVISASLTDQLIQWRTVDQLSDNISVIVLPTGQEFILGPEVLGR</sequence>
<dbReference type="PANTHER" id="PTHR23222">
    <property type="entry name" value="PROHIBITIN"/>
    <property type="match status" value="1"/>
</dbReference>
<evidence type="ECO:0000259" key="3">
    <source>
        <dbReference type="SMART" id="SM00244"/>
    </source>
</evidence>
<dbReference type="EMBL" id="LAZR01000401">
    <property type="protein sequence ID" value="KKN70558.1"/>
    <property type="molecule type" value="Genomic_DNA"/>
</dbReference>
<dbReference type="PRINTS" id="PR00679">
    <property type="entry name" value="PROHIBITIN"/>
</dbReference>
<keyword evidence="2" id="KW-0472">Membrane</keyword>
<dbReference type="InterPro" id="IPR001107">
    <property type="entry name" value="Band_7"/>
</dbReference>
<dbReference type="Pfam" id="PF01145">
    <property type="entry name" value="Band_7"/>
    <property type="match status" value="1"/>
</dbReference>
<keyword evidence="1" id="KW-0175">Coiled coil</keyword>
<dbReference type="SUPFAM" id="SSF117892">
    <property type="entry name" value="Band 7/SPFH domain"/>
    <property type="match status" value="1"/>
</dbReference>
<feature type="domain" description="Band 7" evidence="3">
    <location>
        <begin position="53"/>
        <end position="214"/>
    </location>
</feature>
<dbReference type="PANTHER" id="PTHR23222:SF0">
    <property type="entry name" value="PROHIBITIN 1"/>
    <property type="match status" value="1"/>
</dbReference>
<feature type="coiled-coil region" evidence="1">
    <location>
        <begin position="213"/>
        <end position="240"/>
    </location>
</feature>
<dbReference type="GO" id="GO:0016020">
    <property type="term" value="C:membrane"/>
    <property type="evidence" value="ECO:0007669"/>
    <property type="project" value="InterPro"/>
</dbReference>
<dbReference type="InterPro" id="IPR036013">
    <property type="entry name" value="Band_7/SPFH_dom_sf"/>
</dbReference>
<dbReference type="SMART" id="SM00244">
    <property type="entry name" value="PHB"/>
    <property type="match status" value="1"/>
</dbReference>
<protein>
    <recommendedName>
        <fullName evidence="3">Band 7 domain-containing protein</fullName>
    </recommendedName>
</protein>
<dbReference type="Gene3D" id="3.30.479.30">
    <property type="entry name" value="Band 7 domain"/>
    <property type="match status" value="1"/>
</dbReference>
<dbReference type="AlphaFoldDB" id="A0A0F9VXW1"/>
<dbReference type="CDD" id="cd03401">
    <property type="entry name" value="SPFH_prohibitin"/>
    <property type="match status" value="1"/>
</dbReference>
<accession>A0A0F9VXW1</accession>
<organism evidence="4">
    <name type="scientific">marine sediment metagenome</name>
    <dbReference type="NCBI Taxonomy" id="412755"/>
    <lineage>
        <taxon>unclassified sequences</taxon>
        <taxon>metagenomes</taxon>
        <taxon>ecological metagenomes</taxon>
    </lineage>
</organism>
<gene>
    <name evidence="4" type="ORF">LCGC14_0429890</name>
</gene>
<evidence type="ECO:0000256" key="2">
    <source>
        <dbReference type="SAM" id="Phobius"/>
    </source>
</evidence>
<feature type="transmembrane region" description="Helical" evidence="2">
    <location>
        <begin position="6"/>
        <end position="24"/>
    </location>
</feature>
<feature type="transmembrane region" description="Helical" evidence="2">
    <location>
        <begin position="36"/>
        <end position="53"/>
    </location>
</feature>
<evidence type="ECO:0000256" key="1">
    <source>
        <dbReference type="SAM" id="Coils"/>
    </source>
</evidence>
<dbReference type="InterPro" id="IPR000163">
    <property type="entry name" value="Prohibitin"/>
</dbReference>
<comment type="caution">
    <text evidence="4">The sequence shown here is derived from an EMBL/GenBank/DDBJ whole genome shotgun (WGS) entry which is preliminary data.</text>
</comment>
<evidence type="ECO:0000313" key="4">
    <source>
        <dbReference type="EMBL" id="KKN70558.1"/>
    </source>
</evidence>
<keyword evidence="2" id="KW-1133">Transmembrane helix</keyword>
<proteinExistence type="predicted"/>
<keyword evidence="2" id="KW-0812">Transmembrane</keyword>
<reference evidence="4" key="1">
    <citation type="journal article" date="2015" name="Nature">
        <title>Complex archaea that bridge the gap between prokaryotes and eukaryotes.</title>
        <authorList>
            <person name="Spang A."/>
            <person name="Saw J.H."/>
            <person name="Jorgensen S.L."/>
            <person name="Zaremba-Niedzwiedzka K."/>
            <person name="Martijn J."/>
            <person name="Lind A.E."/>
            <person name="van Eijk R."/>
            <person name="Schleper C."/>
            <person name="Guy L."/>
            <person name="Ettema T.J."/>
        </authorList>
    </citation>
    <scope>NUCLEOTIDE SEQUENCE</scope>
</reference>